<evidence type="ECO:0000313" key="2">
    <source>
        <dbReference type="EMBL" id="GAA2145307.1"/>
    </source>
</evidence>
<dbReference type="InterPro" id="IPR029058">
    <property type="entry name" value="AB_hydrolase_fold"/>
</dbReference>
<dbReference type="RefSeq" id="WP_344465706.1">
    <property type="nucleotide sequence ID" value="NZ_BAAANT010000017.1"/>
</dbReference>
<dbReference type="Pfam" id="PF12697">
    <property type="entry name" value="Abhydrolase_6"/>
    <property type="match status" value="1"/>
</dbReference>
<dbReference type="PANTHER" id="PTHR37017">
    <property type="entry name" value="AB HYDROLASE-1 DOMAIN-CONTAINING PROTEIN-RELATED"/>
    <property type="match status" value="1"/>
</dbReference>
<evidence type="ECO:0000313" key="3">
    <source>
        <dbReference type="Proteomes" id="UP001422759"/>
    </source>
</evidence>
<proteinExistence type="predicted"/>
<feature type="domain" description="AB hydrolase-1" evidence="1">
    <location>
        <begin position="4"/>
        <end position="241"/>
    </location>
</feature>
<protein>
    <recommendedName>
        <fullName evidence="1">AB hydrolase-1 domain-containing protein</fullName>
    </recommendedName>
</protein>
<gene>
    <name evidence="2" type="ORF">GCM10009760_33810</name>
</gene>
<organism evidence="2 3">
    <name type="scientific">Kitasatospora kazusensis</name>
    <dbReference type="NCBI Taxonomy" id="407974"/>
    <lineage>
        <taxon>Bacteria</taxon>
        <taxon>Bacillati</taxon>
        <taxon>Actinomycetota</taxon>
        <taxon>Actinomycetes</taxon>
        <taxon>Kitasatosporales</taxon>
        <taxon>Streptomycetaceae</taxon>
        <taxon>Kitasatospora</taxon>
    </lineage>
</organism>
<dbReference type="Gene3D" id="3.40.50.1820">
    <property type="entry name" value="alpha/beta hydrolase"/>
    <property type="match status" value="1"/>
</dbReference>
<dbReference type="Proteomes" id="UP001422759">
    <property type="component" value="Unassembled WGS sequence"/>
</dbReference>
<comment type="caution">
    <text evidence="2">The sequence shown here is derived from an EMBL/GenBank/DDBJ whole genome shotgun (WGS) entry which is preliminary data.</text>
</comment>
<reference evidence="3" key="1">
    <citation type="journal article" date="2019" name="Int. J. Syst. Evol. Microbiol.">
        <title>The Global Catalogue of Microorganisms (GCM) 10K type strain sequencing project: providing services to taxonomists for standard genome sequencing and annotation.</title>
        <authorList>
            <consortium name="The Broad Institute Genomics Platform"/>
            <consortium name="The Broad Institute Genome Sequencing Center for Infectious Disease"/>
            <person name="Wu L."/>
            <person name="Ma J."/>
        </authorList>
    </citation>
    <scope>NUCLEOTIDE SEQUENCE [LARGE SCALE GENOMIC DNA]</scope>
    <source>
        <strain evidence="3">JCM 14560</strain>
    </source>
</reference>
<dbReference type="InterPro" id="IPR052897">
    <property type="entry name" value="Sec-Metab_Biosynth_Hydrolase"/>
</dbReference>
<dbReference type="PANTHER" id="PTHR37017:SF11">
    <property type="entry name" value="ESTERASE_LIPASE_THIOESTERASE DOMAIN-CONTAINING PROTEIN"/>
    <property type="match status" value="1"/>
</dbReference>
<accession>A0ABP5LG62</accession>
<name>A0ABP5LG62_9ACTN</name>
<dbReference type="SUPFAM" id="SSF53474">
    <property type="entry name" value="alpha/beta-Hydrolases"/>
    <property type="match status" value="1"/>
</dbReference>
<dbReference type="EMBL" id="BAAANT010000017">
    <property type="protein sequence ID" value="GAA2145307.1"/>
    <property type="molecule type" value="Genomic_DNA"/>
</dbReference>
<dbReference type="InterPro" id="IPR000073">
    <property type="entry name" value="AB_hydrolase_1"/>
</dbReference>
<evidence type="ECO:0000259" key="1">
    <source>
        <dbReference type="Pfam" id="PF12697"/>
    </source>
</evidence>
<sequence>MSTFVLVPGACLGAWAWEAVAADLAARGHRAVPLTLAGLAERAGADGPEPELLTHIAEIEAAIDAEYAEDAEPVVLVAHSYGIFPALAAADRLPSRVSRVVFVDCPIPEDGESALDQLFQADPVRHAEVGEHGLSVGPIAELLASGMLAGVPEAEAARYERLATTHPRLTLSQPVPLTGAWRVLPTTGVFCLGNGLSIELARALHATGAPRFAKLAEPGVTFFELPTGHHPMLSMPAELTDVLVRAAAGEGRGLHD</sequence>
<keyword evidence="3" id="KW-1185">Reference proteome</keyword>